<reference evidence="5 6" key="1">
    <citation type="journal article" date="2020" name="Genomics">
        <title>Complete, high-quality genomes from long-read metagenomic sequencing of two wolf lichen thalli reveals enigmatic genome architecture.</title>
        <authorList>
            <person name="McKenzie S.K."/>
            <person name="Walston R.F."/>
            <person name="Allen J.L."/>
        </authorList>
    </citation>
    <scope>NUCLEOTIDE SEQUENCE [LARGE SCALE GENOMIC DNA]</scope>
    <source>
        <strain evidence="5">WasteWater1</strain>
    </source>
</reference>
<dbReference type="PROSITE" id="PS51767">
    <property type="entry name" value="PEPTIDASE_A1"/>
    <property type="match status" value="1"/>
</dbReference>
<protein>
    <recommendedName>
        <fullName evidence="4">Peptidase A1 domain-containing protein</fullName>
    </recommendedName>
</protein>
<feature type="compositionally biased region" description="Polar residues" evidence="2">
    <location>
        <begin position="1"/>
        <end position="10"/>
    </location>
</feature>
<dbReference type="InterPro" id="IPR033121">
    <property type="entry name" value="PEPTIDASE_A1"/>
</dbReference>
<name>A0A8H6CDG8_9LECA</name>
<dbReference type="EMBL" id="JACCJB010000014">
    <property type="protein sequence ID" value="KAF6221156.1"/>
    <property type="molecule type" value="Genomic_DNA"/>
</dbReference>
<dbReference type="AlphaFoldDB" id="A0A8H6CDG8"/>
<evidence type="ECO:0000256" key="1">
    <source>
        <dbReference type="ARBA" id="ARBA00007447"/>
    </source>
</evidence>
<dbReference type="PRINTS" id="PR00792">
    <property type="entry name" value="PEPSIN"/>
</dbReference>
<dbReference type="InterPro" id="IPR001461">
    <property type="entry name" value="Aspartic_peptidase_A1"/>
</dbReference>
<comment type="caution">
    <text evidence="5">The sequence shown here is derived from an EMBL/GenBank/DDBJ whole genome shotgun (WGS) entry which is preliminary data.</text>
</comment>
<evidence type="ECO:0000313" key="6">
    <source>
        <dbReference type="Proteomes" id="UP000593566"/>
    </source>
</evidence>
<organism evidence="5 6">
    <name type="scientific">Letharia lupina</name>
    <dbReference type="NCBI Taxonomy" id="560253"/>
    <lineage>
        <taxon>Eukaryota</taxon>
        <taxon>Fungi</taxon>
        <taxon>Dikarya</taxon>
        <taxon>Ascomycota</taxon>
        <taxon>Pezizomycotina</taxon>
        <taxon>Lecanoromycetes</taxon>
        <taxon>OSLEUM clade</taxon>
        <taxon>Lecanoromycetidae</taxon>
        <taxon>Lecanorales</taxon>
        <taxon>Lecanorineae</taxon>
        <taxon>Parmeliaceae</taxon>
        <taxon>Letharia</taxon>
    </lineage>
</organism>
<gene>
    <name evidence="5" type="ORF">HO133_002010</name>
</gene>
<accession>A0A8H6CDG8</accession>
<dbReference type="SUPFAM" id="SSF50630">
    <property type="entry name" value="Acid proteases"/>
    <property type="match status" value="1"/>
</dbReference>
<sequence length="900" mass="97902">MMRMTTTSALNLVPRAPGPSSTPAPVSWPPSQYWDGDDGLWSSFALRVGNPEQTVRVLISTAGEATWVVLPGGCLPNTPGITSLLTCSQSRGELFDTSGSNTWSALGNYSLGLELNLGYNDPATYGLDTVALGLNNATRGPILQGQVVAGLESYDFYTGLFGLGDQPTNFTASHDQSNLTGTVPHSSFLTTMKSQNLIPSLSWAYTAGANYRLKGVFGSLTFGGYDQSRLVPNNVPFDLAPDISRDLVVGLQSITSTAANGSPISLLPSSILTFIDSTFPYIYLPLESCQAFEEAFDLTWNDTMEMYYINDTLHQSLTARNPNFTFQVANSQTGGPTVDIVLPYASFDLLSSYPMVASVLNATRYFPLQRATNETQYTLGRTFLQEAYLITNYEHSNFSVSQARFDDGLAENIIAIPSADPPPTPKSHSRLSRNSIIGLSVGATALLILIVFLVYFTRKRLRKSSPKNGMSQITGSPMLSQEVKPANISALHEIDSNSLYQQRELPDSGKVELLDGNSPSGSGNEISEMPQSPAPAPLCELGTRHTSIAASTVHRQSDRNKNAIIVKTDILGESSNSSGTLKESPCVETVISSSPILKSLNLDRPLRTSPQRTLEYLNRALPSIPNSDSTQVSPTKTSSSSRFSTTNFNHDQSSRTSTTFSDSGTAPPETSLDMIWKDYDMSWEVPHRRQEPSLLSLSSTDVEIMILQEPVERQMREHPSLSSLSTNVEIAVPPGTPKSQLPSSASPIRKPVRLTTTPSSCWDPPHPRIWIYPAHFRDCERAAAGILRNIDAFTAVIFSRDPGSGFRLPADYHYRSCWISLNIDPGEADEFEPQAAYIAAWDLARECTSVTHRFGGRRTVGPRDKVFVYINGECVPGIGEEAETVGVGVGNGTTHVAAKR</sequence>
<keyword evidence="3" id="KW-1133">Transmembrane helix</keyword>
<feature type="region of interest" description="Disordered" evidence="2">
    <location>
        <begin position="618"/>
        <end position="671"/>
    </location>
</feature>
<dbReference type="GeneID" id="59330424"/>
<evidence type="ECO:0000256" key="3">
    <source>
        <dbReference type="SAM" id="Phobius"/>
    </source>
</evidence>
<evidence type="ECO:0000256" key="2">
    <source>
        <dbReference type="SAM" id="MobiDB-lite"/>
    </source>
</evidence>
<feature type="domain" description="Peptidase A1" evidence="4">
    <location>
        <begin position="42"/>
        <end position="401"/>
    </location>
</feature>
<dbReference type="Gene3D" id="2.40.70.10">
    <property type="entry name" value="Acid Proteases"/>
    <property type="match status" value="2"/>
</dbReference>
<keyword evidence="3" id="KW-0472">Membrane</keyword>
<feature type="transmembrane region" description="Helical" evidence="3">
    <location>
        <begin position="436"/>
        <end position="457"/>
    </location>
</feature>
<evidence type="ECO:0000313" key="5">
    <source>
        <dbReference type="EMBL" id="KAF6221156.1"/>
    </source>
</evidence>
<dbReference type="CDD" id="cd05471">
    <property type="entry name" value="pepsin_like"/>
    <property type="match status" value="1"/>
</dbReference>
<comment type="similarity">
    <text evidence="1">Belongs to the peptidase A1 family.</text>
</comment>
<feature type="compositionally biased region" description="Pro residues" evidence="2">
    <location>
        <begin position="16"/>
        <end position="25"/>
    </location>
</feature>
<keyword evidence="3" id="KW-0812">Transmembrane</keyword>
<evidence type="ECO:0000259" key="4">
    <source>
        <dbReference type="PROSITE" id="PS51767"/>
    </source>
</evidence>
<dbReference type="InterPro" id="IPR034164">
    <property type="entry name" value="Pepsin-like_dom"/>
</dbReference>
<dbReference type="RefSeq" id="XP_037150591.1">
    <property type="nucleotide sequence ID" value="XM_037292938.1"/>
</dbReference>
<dbReference type="InterPro" id="IPR021109">
    <property type="entry name" value="Peptidase_aspartic_dom_sf"/>
</dbReference>
<keyword evidence="6" id="KW-1185">Reference proteome</keyword>
<feature type="compositionally biased region" description="Polar residues" evidence="2">
    <location>
        <begin position="647"/>
        <end position="664"/>
    </location>
</feature>
<proteinExistence type="inferred from homology"/>
<feature type="region of interest" description="Disordered" evidence="2">
    <location>
        <begin position="514"/>
        <end position="535"/>
    </location>
</feature>
<feature type="region of interest" description="Disordered" evidence="2">
    <location>
        <begin position="1"/>
        <end position="25"/>
    </location>
</feature>
<feature type="compositionally biased region" description="Low complexity" evidence="2">
    <location>
        <begin position="629"/>
        <end position="646"/>
    </location>
</feature>
<dbReference type="GO" id="GO:0006508">
    <property type="term" value="P:proteolysis"/>
    <property type="evidence" value="ECO:0007669"/>
    <property type="project" value="InterPro"/>
</dbReference>
<dbReference type="Proteomes" id="UP000593566">
    <property type="component" value="Unassembled WGS sequence"/>
</dbReference>
<dbReference type="GO" id="GO:0004190">
    <property type="term" value="F:aspartic-type endopeptidase activity"/>
    <property type="evidence" value="ECO:0007669"/>
    <property type="project" value="InterPro"/>
</dbReference>
<dbReference type="Pfam" id="PF00026">
    <property type="entry name" value="Asp"/>
    <property type="match status" value="1"/>
</dbReference>